<sequence length="82" mass="9635">MQTQTKNAHNYIQFFSSMQWDLTLTGKVSLDCKPTAIIKLLFQAGHRWPNPTPKRNCRIKFIKCCNNKKYHTVAKYQKVSVF</sequence>
<name>A0A8T2KBC9_9PIPI</name>
<dbReference type="Proteomes" id="UP000812440">
    <property type="component" value="Chromosome 2"/>
</dbReference>
<dbReference type="EMBL" id="JAACNH010000002">
    <property type="protein sequence ID" value="KAG8452900.1"/>
    <property type="molecule type" value="Genomic_DNA"/>
</dbReference>
<dbReference type="AlphaFoldDB" id="A0A8T2KBC9"/>
<evidence type="ECO:0000313" key="1">
    <source>
        <dbReference type="EMBL" id="KAG8452900.1"/>
    </source>
</evidence>
<keyword evidence="2" id="KW-1185">Reference proteome</keyword>
<reference evidence="1" key="1">
    <citation type="thesis" date="2020" institute="ProQuest LLC" country="789 East Eisenhower Parkway, Ann Arbor, MI, USA">
        <title>Comparative Genomics and Chromosome Evolution.</title>
        <authorList>
            <person name="Mudd A.B."/>
        </authorList>
    </citation>
    <scope>NUCLEOTIDE SEQUENCE</scope>
    <source>
        <strain evidence="1">Female2</strain>
        <tissue evidence="1">Blood</tissue>
    </source>
</reference>
<protein>
    <submittedName>
        <fullName evidence="1">Uncharacterized protein</fullName>
    </submittedName>
</protein>
<gene>
    <name evidence="1" type="ORF">GDO86_004630</name>
</gene>
<organism evidence="1 2">
    <name type="scientific">Hymenochirus boettgeri</name>
    <name type="common">Congo dwarf clawed frog</name>
    <dbReference type="NCBI Taxonomy" id="247094"/>
    <lineage>
        <taxon>Eukaryota</taxon>
        <taxon>Metazoa</taxon>
        <taxon>Chordata</taxon>
        <taxon>Craniata</taxon>
        <taxon>Vertebrata</taxon>
        <taxon>Euteleostomi</taxon>
        <taxon>Amphibia</taxon>
        <taxon>Batrachia</taxon>
        <taxon>Anura</taxon>
        <taxon>Pipoidea</taxon>
        <taxon>Pipidae</taxon>
        <taxon>Pipinae</taxon>
        <taxon>Hymenochirus</taxon>
    </lineage>
</organism>
<comment type="caution">
    <text evidence="1">The sequence shown here is derived from an EMBL/GenBank/DDBJ whole genome shotgun (WGS) entry which is preliminary data.</text>
</comment>
<accession>A0A8T2KBC9</accession>
<evidence type="ECO:0000313" key="2">
    <source>
        <dbReference type="Proteomes" id="UP000812440"/>
    </source>
</evidence>
<proteinExistence type="predicted"/>